<dbReference type="STRING" id="52.CMC5_073370"/>
<organism evidence="1 2">
    <name type="scientific">Chondromyces crocatus</name>
    <dbReference type="NCBI Taxonomy" id="52"/>
    <lineage>
        <taxon>Bacteria</taxon>
        <taxon>Pseudomonadati</taxon>
        <taxon>Myxococcota</taxon>
        <taxon>Polyangia</taxon>
        <taxon>Polyangiales</taxon>
        <taxon>Polyangiaceae</taxon>
        <taxon>Chondromyces</taxon>
    </lineage>
</organism>
<dbReference type="EMBL" id="CP012159">
    <property type="protein sequence ID" value="AKT43109.1"/>
    <property type="molecule type" value="Genomic_DNA"/>
</dbReference>
<sequence length="178" mass="18826">MEFDDAGWVTGHITALRIPEAWSLLSPTPEARVDAARWAHVAASFFRMSLAVVQAKAYPSGTLPLVDALEVDLGPREGASTRVQVLTFPIERAPEVRAAALQGVAAIGGAGMDALVARARRVWQVASAVPGQGDARMPLAMAAVLASTFQAPIVPPDEVTIFGVKGARTRLEARGFRT</sequence>
<evidence type="ECO:0000313" key="2">
    <source>
        <dbReference type="Proteomes" id="UP000067626"/>
    </source>
</evidence>
<dbReference type="AlphaFoldDB" id="A0A0K1EQM5"/>
<name>A0A0K1EQM5_CHOCO</name>
<dbReference type="OrthoDB" id="5513430at2"/>
<dbReference type="Proteomes" id="UP000067626">
    <property type="component" value="Chromosome"/>
</dbReference>
<protein>
    <submittedName>
        <fullName evidence="1">Uncharacterized protein</fullName>
    </submittedName>
</protein>
<dbReference type="RefSeq" id="WP_050434632.1">
    <property type="nucleotide sequence ID" value="NZ_CP012159.1"/>
</dbReference>
<dbReference type="KEGG" id="ccro:CMC5_073370"/>
<keyword evidence="2" id="KW-1185">Reference proteome</keyword>
<gene>
    <name evidence="1" type="ORF">CMC5_073370</name>
</gene>
<proteinExistence type="predicted"/>
<reference evidence="1 2" key="1">
    <citation type="submission" date="2015-07" db="EMBL/GenBank/DDBJ databases">
        <title>Genome analysis of myxobacterium Chondromyces crocatus Cm c5 reveals a high potential for natural compound synthesis and the genetic basis for the loss of fruiting body formation.</title>
        <authorList>
            <person name="Zaburannyi N."/>
            <person name="Bunk B."/>
            <person name="Maier J."/>
            <person name="Overmann J."/>
            <person name="Mueller R."/>
        </authorList>
    </citation>
    <scope>NUCLEOTIDE SEQUENCE [LARGE SCALE GENOMIC DNA]</scope>
    <source>
        <strain evidence="1 2">Cm c5</strain>
    </source>
</reference>
<accession>A0A0K1EQM5</accession>
<evidence type="ECO:0000313" key="1">
    <source>
        <dbReference type="EMBL" id="AKT43109.1"/>
    </source>
</evidence>